<organism evidence="2">
    <name type="scientific">uncultured spirochete</name>
    <dbReference type="NCBI Taxonomy" id="156406"/>
    <lineage>
        <taxon>Bacteria</taxon>
        <taxon>Pseudomonadati</taxon>
        <taxon>Spirochaetota</taxon>
        <taxon>Spirochaetia</taxon>
        <taxon>Spirochaetales</taxon>
        <taxon>environmental samples</taxon>
    </lineage>
</organism>
<accession>A0A3P3XLN2</accession>
<feature type="transmembrane region" description="Helical" evidence="1">
    <location>
        <begin position="160"/>
        <end position="180"/>
    </location>
</feature>
<feature type="transmembrane region" description="Helical" evidence="1">
    <location>
        <begin position="192"/>
        <end position="210"/>
    </location>
</feature>
<dbReference type="PANTHER" id="PTHR34300">
    <property type="entry name" value="QUEUOSINE PRECURSOR TRANSPORTER-RELATED"/>
    <property type="match status" value="1"/>
</dbReference>
<evidence type="ECO:0000256" key="1">
    <source>
        <dbReference type="HAMAP-Rule" id="MF_02088"/>
    </source>
</evidence>
<feature type="transmembrane region" description="Helical" evidence="1">
    <location>
        <begin position="20"/>
        <end position="41"/>
    </location>
</feature>
<keyword evidence="1" id="KW-1133">Transmembrane helix</keyword>
<keyword evidence="1" id="KW-1003">Cell membrane</keyword>
<protein>
    <recommendedName>
        <fullName evidence="1">Probable queuosine precursor transporter</fullName>
        <shortName evidence="1">Q precursor transporter</shortName>
    </recommendedName>
</protein>
<keyword evidence="1" id="KW-0812">Transmembrane</keyword>
<feature type="transmembrane region" description="Helical" evidence="1">
    <location>
        <begin position="47"/>
        <end position="67"/>
    </location>
</feature>
<keyword evidence="1" id="KW-0472">Membrane</keyword>
<proteinExistence type="inferred from homology"/>
<reference evidence="2" key="1">
    <citation type="submission" date="2017-02" db="EMBL/GenBank/DDBJ databases">
        <authorList>
            <person name="Regsiter A."/>
            <person name="William W."/>
        </authorList>
    </citation>
    <scope>NUCLEOTIDE SEQUENCE</scope>
    <source>
        <strain evidence="2">Bib</strain>
    </source>
</reference>
<keyword evidence="1" id="KW-0813">Transport</keyword>
<dbReference type="GO" id="GO:0005886">
    <property type="term" value="C:plasma membrane"/>
    <property type="evidence" value="ECO:0007669"/>
    <property type="project" value="UniProtKB-SubCell"/>
</dbReference>
<dbReference type="NCBIfam" id="TIGR00697">
    <property type="entry name" value="queuosine precursor transporter"/>
    <property type="match status" value="1"/>
</dbReference>
<comment type="subcellular location">
    <subcellularLocation>
        <location evidence="1">Cell membrane</location>
        <topology evidence="1">Multi-pass membrane protein</topology>
    </subcellularLocation>
</comment>
<dbReference type="InterPro" id="IPR003744">
    <property type="entry name" value="YhhQ"/>
</dbReference>
<gene>
    <name evidence="2" type="ORF">SPIROBIBN47_60013</name>
</gene>
<feature type="transmembrane region" description="Helical" evidence="1">
    <location>
        <begin position="120"/>
        <end position="139"/>
    </location>
</feature>
<dbReference type="AlphaFoldDB" id="A0A3P3XLN2"/>
<dbReference type="HAMAP" id="MF_02088">
    <property type="entry name" value="Q_prec_transport"/>
    <property type="match status" value="1"/>
</dbReference>
<comment type="similarity">
    <text evidence="1">Belongs to the vitamin uptake transporter (VUT/ECF) (TC 2.A.88) family. Q precursor transporter subfamily.</text>
</comment>
<name>A0A3P3XLN2_9SPIR</name>
<dbReference type="EMBL" id="FWDM01000038">
    <property type="protein sequence ID" value="SLM15652.1"/>
    <property type="molecule type" value="Genomic_DNA"/>
</dbReference>
<feature type="transmembrane region" description="Helical" evidence="1">
    <location>
        <begin position="79"/>
        <end position="100"/>
    </location>
</feature>
<evidence type="ECO:0000313" key="2">
    <source>
        <dbReference type="EMBL" id="SLM15652.1"/>
    </source>
</evidence>
<dbReference type="GO" id="GO:0022857">
    <property type="term" value="F:transmembrane transporter activity"/>
    <property type="evidence" value="ECO:0007669"/>
    <property type="project" value="UniProtKB-UniRule"/>
</dbReference>
<dbReference type="PANTHER" id="PTHR34300:SF2">
    <property type="entry name" value="QUEUOSINE PRECURSOR TRANSPORTER-RELATED"/>
    <property type="match status" value="1"/>
</dbReference>
<comment type="function">
    <text evidence="1">Involved in the import of queuosine (Q) precursors, required for Q precursor salvage.</text>
</comment>
<sequence>MRPMKVLQPKHKIEHATPAFIFLSVIYATLLIISNITVVKLVKVGPFLLTAAFFTYPAVYVISDIMTEIYGYRLSMKAIWANFAAQALMSAVLAFATWLSGTDNAINDAMKTLFSSTWRIVIGSLAAYWVGDWMNSAILSKMKVAQKGKWFFLRAMGSSLPAHFVDTTLFNIVAFLGVWTTGDIVRNALSESSLATVYELALFPVTFLVVKLWKRIEGIDVFDEGISYAPF</sequence>
<dbReference type="Pfam" id="PF02592">
    <property type="entry name" value="Vut_1"/>
    <property type="match status" value="1"/>
</dbReference>